<dbReference type="SMART" id="SM00219">
    <property type="entry name" value="TyrKc"/>
    <property type="match status" value="2"/>
</dbReference>
<keyword evidence="8 19" id="KW-0547">Nucleotide-binding</keyword>
<dbReference type="PROSITE" id="PS00107">
    <property type="entry name" value="PROTEIN_KINASE_ATP"/>
    <property type="match status" value="2"/>
</dbReference>
<dbReference type="Pfam" id="PF00779">
    <property type="entry name" value="BTK"/>
    <property type="match status" value="1"/>
</dbReference>
<comment type="caution">
    <text evidence="25">The sequence shown here is derived from an EMBL/GenBank/DDBJ whole genome shotgun (WGS) entry which is preliminary data.</text>
</comment>
<keyword evidence="6 20" id="KW-0808">Transferase</keyword>
<evidence type="ECO:0000256" key="4">
    <source>
        <dbReference type="ARBA" id="ARBA00022490"/>
    </source>
</evidence>
<dbReference type="InterPro" id="IPR020635">
    <property type="entry name" value="Tyr_kinase_cat_dom"/>
</dbReference>
<dbReference type="PROSITE" id="PS50001">
    <property type="entry name" value="SH2"/>
    <property type="match status" value="2"/>
</dbReference>
<keyword evidence="4" id="KW-0963">Cytoplasm</keyword>
<evidence type="ECO:0000259" key="21">
    <source>
        <dbReference type="PROSITE" id="PS50001"/>
    </source>
</evidence>
<feature type="domain" description="Protein kinase" evidence="24">
    <location>
        <begin position="710"/>
        <end position="1083"/>
    </location>
</feature>
<keyword evidence="13 16" id="KW-0727">SH2 domain</keyword>
<feature type="domain" description="PH" evidence="23">
    <location>
        <begin position="59"/>
        <end position="166"/>
    </location>
</feature>
<dbReference type="GO" id="GO:0035556">
    <property type="term" value="P:intracellular signal transduction"/>
    <property type="evidence" value="ECO:0007669"/>
    <property type="project" value="InterPro"/>
</dbReference>
<dbReference type="FunFam" id="2.30.29.30:FF:000210">
    <property type="entry name" value="Tyrosine-protein kinase"/>
    <property type="match status" value="1"/>
</dbReference>
<evidence type="ECO:0000256" key="1">
    <source>
        <dbReference type="ARBA" id="ARBA00001947"/>
    </source>
</evidence>
<comment type="subcellular location">
    <subcellularLocation>
        <location evidence="2">Cytoplasm</location>
    </subcellularLocation>
</comment>
<dbReference type="PRINTS" id="PR00401">
    <property type="entry name" value="SH2DOMAIN"/>
</dbReference>
<evidence type="ECO:0000256" key="20">
    <source>
        <dbReference type="RuleBase" id="RU362096"/>
    </source>
</evidence>
<feature type="domain" description="SH2" evidence="21">
    <location>
        <begin position="588"/>
        <end position="685"/>
    </location>
</feature>
<dbReference type="Gene3D" id="2.30.29.30">
    <property type="entry name" value="Pleckstrin-homology domain (PH domain)/Phosphotyrosine-binding domain (PTB)"/>
    <property type="match status" value="1"/>
</dbReference>
<keyword evidence="11" id="KW-0862">Zinc</keyword>
<dbReference type="SMART" id="SM00326">
    <property type="entry name" value="SH3"/>
    <property type="match status" value="1"/>
</dbReference>
<dbReference type="PROSITE" id="PS51113">
    <property type="entry name" value="ZF_BTK"/>
    <property type="match status" value="1"/>
</dbReference>
<feature type="domain" description="SH2" evidence="21">
    <location>
        <begin position="275"/>
        <end position="362"/>
    </location>
</feature>
<dbReference type="Gene3D" id="3.30.505.10">
    <property type="entry name" value="SH2 domain"/>
    <property type="match status" value="2"/>
</dbReference>
<comment type="catalytic activity">
    <reaction evidence="15 20">
        <text>L-tyrosyl-[protein] + ATP = O-phospho-L-tyrosyl-[protein] + ADP + H(+)</text>
        <dbReference type="Rhea" id="RHEA:10596"/>
        <dbReference type="Rhea" id="RHEA-COMP:10136"/>
        <dbReference type="Rhea" id="RHEA-COMP:20101"/>
        <dbReference type="ChEBI" id="CHEBI:15378"/>
        <dbReference type="ChEBI" id="CHEBI:30616"/>
        <dbReference type="ChEBI" id="CHEBI:46858"/>
        <dbReference type="ChEBI" id="CHEBI:61978"/>
        <dbReference type="ChEBI" id="CHEBI:456216"/>
        <dbReference type="EC" id="2.7.10.2"/>
    </reaction>
</comment>
<evidence type="ECO:0000256" key="3">
    <source>
        <dbReference type="ARBA" id="ARBA00022443"/>
    </source>
</evidence>
<evidence type="ECO:0000256" key="12">
    <source>
        <dbReference type="ARBA" id="ARBA00022840"/>
    </source>
</evidence>
<dbReference type="InterPro" id="IPR000719">
    <property type="entry name" value="Prot_kinase_dom"/>
</dbReference>
<evidence type="ECO:0000256" key="10">
    <source>
        <dbReference type="ARBA" id="ARBA00022777"/>
    </source>
</evidence>
<protein>
    <recommendedName>
        <fullName evidence="20">Tyrosine-protein kinase</fullName>
        <ecNumber evidence="20">2.7.10.2</ecNumber>
    </recommendedName>
</protein>
<evidence type="ECO:0000259" key="24">
    <source>
        <dbReference type="PROSITE" id="PS50011"/>
    </source>
</evidence>
<dbReference type="PRINTS" id="PR00402">
    <property type="entry name" value="TECBTKDOMAIN"/>
</dbReference>
<dbReference type="InterPro" id="IPR001562">
    <property type="entry name" value="Znf_Btk_motif"/>
</dbReference>
<name>A0A8J6H0K0_MICOH</name>
<evidence type="ECO:0000256" key="18">
    <source>
        <dbReference type="PROSITE-ProRule" id="PRU00432"/>
    </source>
</evidence>
<reference evidence="25" key="1">
    <citation type="submission" date="2020-03" db="EMBL/GenBank/DDBJ databases">
        <title>Studies in the Genomics of Life Span.</title>
        <authorList>
            <person name="Glass D."/>
        </authorList>
    </citation>
    <scope>NUCLEOTIDE SEQUENCE</scope>
    <source>
        <strain evidence="25">LTLLF</strain>
        <tissue evidence="25">Muscle</tissue>
    </source>
</reference>
<evidence type="ECO:0000256" key="2">
    <source>
        <dbReference type="ARBA" id="ARBA00004496"/>
    </source>
</evidence>
<dbReference type="InterPro" id="IPR036028">
    <property type="entry name" value="SH3-like_dom_sf"/>
</dbReference>
<evidence type="ECO:0000256" key="6">
    <source>
        <dbReference type="ARBA" id="ARBA00022679"/>
    </source>
</evidence>
<keyword evidence="7" id="KW-0479">Metal-binding</keyword>
<dbReference type="InterPro" id="IPR000980">
    <property type="entry name" value="SH2"/>
</dbReference>
<dbReference type="GO" id="GO:0005829">
    <property type="term" value="C:cytosol"/>
    <property type="evidence" value="ECO:0007669"/>
    <property type="project" value="UniProtKB-ARBA"/>
</dbReference>
<dbReference type="GO" id="GO:0004715">
    <property type="term" value="F:non-membrane spanning protein tyrosine kinase activity"/>
    <property type="evidence" value="ECO:0007669"/>
    <property type="project" value="UniProtKB-EC"/>
</dbReference>
<dbReference type="PROSITE" id="PS50011">
    <property type="entry name" value="PROTEIN_KINASE_DOM"/>
    <property type="match status" value="2"/>
</dbReference>
<sequence length="1083" mass="123481">MAAALTFRPLLALPRAARGFGVRVSSSGEKITHTGQIYDNPGIFNGRRKSDQKTEMNFNTILEEILIKRSQQKKKTSPLNYKERLFVLTKSVLTYYEGRAEKKYRKGSIDVSKIKCVEIVKNDDGVIPCPNKYPFQVVHDANTLYIFAPSPQSRDRWVKKLKEEIKNNNNIMIKYHPKFWAEGSYQCCRQTEKLAPGCEKYNLFESSKYSSGSLVVRRPPPPIPPEEENTEEIVVAMYDFQATEAHDLRLERGQEYIILEKNDPHWWRARDKYGWYCRNTNRSKAEQLLRTEDKEGGFMVRDSSQPGLYTVSLYTKFGGEGSSGFRHYHIKETATSPKKYYLAEKHAFGSIPEIIEYHKHNAAEKWEINPSELTFMRELGSGLFGVVRLGKWRAQYKVAIKAIREGAMCEEDFIEEAKVMMKLTHPKLVQLYGVCTQQKPIYIVTEFMERGCLLNFLRQRQGHFSRDVLLSMCQDVCEGMEYLERNSFIHRDLAARNCLVNEAGVVKVSDFGMARYVLDDQYTSSSGAKFPVKWCPPEVFNYSRFSSKSDVWSFAGEKASEIREPVNCGPTDDAVLGNGTLSHGFPALIRSPASFSYPLSWTHGFLTLTMISFLDSTFQSVLCCCCCCSMQKRHTESSIKHYQIKKNDSGQWYVAERHLFSSVPELIQYHQYNAAGLMSRLRYPVGLLGSCLPATAGFSYEKWEIDPSELTFVKEIGSGQFGVVHLGEWRAHIRVAIKAINEGSMSEEDFIEEAKVMMKLSHSRLVQLYGVCIQQKPLYIVTEFMENGCLLNYLRERKGTLRKALLLSVCQDICEGMAYLERSCYIHRDLDCKIVVSRDLMKMKSRRHGSGGGNQMKGNLASCHQDNMVPKSFLGGTQCFSRYVLDDEYISSSGAKFPVKWSPPEVFHFNKYSSKSDVWSFGVLMWEVFSEGKMPFENKSNLQVVEAISKGFRLYRPHLAPMSIYGVMYSCWHEVGGPCHCDCDCIVAARTPRSSVMALSVRAPVLMKLPPQSHEAILVFTMDFSSGSSVSKPYQSKIGSGSSWMFLKPLDSMISILKTWKNPKSRPTFAELLQVLTEIAETW</sequence>
<dbReference type="SUPFAM" id="SSF50044">
    <property type="entry name" value="SH3-domain"/>
    <property type="match status" value="1"/>
</dbReference>
<dbReference type="FunFam" id="3.30.200.20:FF:000053">
    <property type="entry name" value="Tyrosine-protein kinase"/>
    <property type="match status" value="2"/>
</dbReference>
<evidence type="ECO:0000256" key="8">
    <source>
        <dbReference type="ARBA" id="ARBA00022741"/>
    </source>
</evidence>
<dbReference type="InterPro" id="IPR050198">
    <property type="entry name" value="Non-receptor_tyrosine_kinases"/>
</dbReference>
<dbReference type="PROSITE" id="PS50002">
    <property type="entry name" value="SH3"/>
    <property type="match status" value="1"/>
</dbReference>
<keyword evidence="10 20" id="KW-0418">Kinase</keyword>
<dbReference type="EC" id="2.7.10.2" evidence="20"/>
<feature type="domain" description="SH3" evidence="22">
    <location>
        <begin position="229"/>
        <end position="295"/>
    </location>
</feature>
<dbReference type="Pfam" id="PF07714">
    <property type="entry name" value="PK_Tyr_Ser-Thr"/>
    <property type="match status" value="2"/>
</dbReference>
<evidence type="ECO:0000256" key="5">
    <source>
        <dbReference type="ARBA" id="ARBA00022553"/>
    </source>
</evidence>
<dbReference type="SMART" id="SM00252">
    <property type="entry name" value="SH2"/>
    <property type="match status" value="2"/>
</dbReference>
<dbReference type="PROSITE" id="PS50003">
    <property type="entry name" value="PH_DOMAIN"/>
    <property type="match status" value="1"/>
</dbReference>
<evidence type="ECO:0000256" key="16">
    <source>
        <dbReference type="PROSITE-ProRule" id="PRU00191"/>
    </source>
</evidence>
<dbReference type="InterPro" id="IPR011993">
    <property type="entry name" value="PH-like_dom_sf"/>
</dbReference>
<dbReference type="InterPro" id="IPR008266">
    <property type="entry name" value="Tyr_kinase_AS"/>
</dbReference>
<dbReference type="InterPro" id="IPR036860">
    <property type="entry name" value="SH2_dom_sf"/>
</dbReference>
<evidence type="ECO:0000259" key="23">
    <source>
        <dbReference type="PROSITE" id="PS50003"/>
    </source>
</evidence>
<organism evidence="25 26">
    <name type="scientific">Microtus ochrogaster</name>
    <name type="common">Prairie vole</name>
    <dbReference type="NCBI Taxonomy" id="79684"/>
    <lineage>
        <taxon>Eukaryota</taxon>
        <taxon>Metazoa</taxon>
        <taxon>Chordata</taxon>
        <taxon>Craniata</taxon>
        <taxon>Vertebrata</taxon>
        <taxon>Euteleostomi</taxon>
        <taxon>Mammalia</taxon>
        <taxon>Eutheria</taxon>
        <taxon>Euarchontoglires</taxon>
        <taxon>Glires</taxon>
        <taxon>Rodentia</taxon>
        <taxon>Myomorpha</taxon>
        <taxon>Muroidea</taxon>
        <taxon>Cricetidae</taxon>
        <taxon>Arvicolinae</taxon>
        <taxon>Microtus</taxon>
    </lineage>
</organism>
<evidence type="ECO:0000256" key="9">
    <source>
        <dbReference type="ARBA" id="ARBA00022771"/>
    </source>
</evidence>
<dbReference type="Gene3D" id="2.30.30.40">
    <property type="entry name" value="SH3 Domains"/>
    <property type="match status" value="1"/>
</dbReference>
<dbReference type="InterPro" id="IPR001849">
    <property type="entry name" value="PH_domain"/>
</dbReference>
<evidence type="ECO:0000256" key="15">
    <source>
        <dbReference type="ARBA" id="ARBA00051245"/>
    </source>
</evidence>
<accession>A0A8J6H0K0</accession>
<proteinExistence type="inferred from homology"/>
<dbReference type="SMART" id="SM00107">
    <property type="entry name" value="BTK"/>
    <property type="match status" value="1"/>
</dbReference>
<keyword evidence="5" id="KW-0597">Phosphoprotein</keyword>
<dbReference type="Pfam" id="PF00017">
    <property type="entry name" value="SH2"/>
    <property type="match status" value="2"/>
</dbReference>
<feature type="binding site" evidence="19">
    <location>
        <position position="401"/>
    </location>
    <ligand>
        <name>ATP</name>
        <dbReference type="ChEBI" id="CHEBI:30616"/>
    </ligand>
</feature>
<keyword evidence="3 17" id="KW-0728">SH3 domain</keyword>
<evidence type="ECO:0000313" key="25">
    <source>
        <dbReference type="EMBL" id="KAH0520228.1"/>
    </source>
</evidence>
<evidence type="ECO:0000256" key="11">
    <source>
        <dbReference type="ARBA" id="ARBA00022833"/>
    </source>
</evidence>
<dbReference type="InterPro" id="IPR011009">
    <property type="entry name" value="Kinase-like_dom_sf"/>
</dbReference>
<dbReference type="InterPro" id="IPR001452">
    <property type="entry name" value="SH3_domain"/>
</dbReference>
<evidence type="ECO:0000256" key="13">
    <source>
        <dbReference type="ARBA" id="ARBA00022999"/>
    </source>
</evidence>
<feature type="binding site" evidence="19">
    <location>
        <position position="738"/>
    </location>
    <ligand>
        <name>ATP</name>
        <dbReference type="ChEBI" id="CHEBI:30616"/>
    </ligand>
</feature>
<dbReference type="EMBL" id="JAATJU010001100">
    <property type="protein sequence ID" value="KAH0520228.1"/>
    <property type="molecule type" value="Genomic_DNA"/>
</dbReference>
<dbReference type="FunFam" id="1.10.510.10:FF:000052">
    <property type="entry name" value="Tyrosine-protein kinase"/>
    <property type="match status" value="1"/>
</dbReference>
<dbReference type="Pfam" id="PF00169">
    <property type="entry name" value="PH"/>
    <property type="match status" value="1"/>
</dbReference>
<dbReference type="InterPro" id="IPR001245">
    <property type="entry name" value="Ser-Thr/Tyr_kinase_cat_dom"/>
</dbReference>
<dbReference type="SMART" id="SM00233">
    <property type="entry name" value="PH"/>
    <property type="match status" value="1"/>
</dbReference>
<dbReference type="InterPro" id="IPR017441">
    <property type="entry name" value="Protein_kinase_ATP_BS"/>
</dbReference>
<evidence type="ECO:0000313" key="26">
    <source>
        <dbReference type="Proteomes" id="UP000710432"/>
    </source>
</evidence>
<evidence type="ECO:0000256" key="7">
    <source>
        <dbReference type="ARBA" id="ARBA00022723"/>
    </source>
</evidence>
<feature type="domain" description="Protein kinase" evidence="24">
    <location>
        <begin position="373"/>
        <end position="644"/>
    </location>
</feature>
<comment type="cofactor">
    <cofactor evidence="1">
        <name>Zn(2+)</name>
        <dbReference type="ChEBI" id="CHEBI:29105"/>
    </cofactor>
</comment>
<dbReference type="Gene3D" id="1.10.510.10">
    <property type="entry name" value="Transferase(Phosphotransferase) domain 1"/>
    <property type="match status" value="2"/>
</dbReference>
<keyword evidence="9 18" id="KW-0863">Zinc-finger</keyword>
<dbReference type="SUPFAM" id="SSF50729">
    <property type="entry name" value="PH domain-like"/>
    <property type="match status" value="1"/>
</dbReference>
<dbReference type="SUPFAM" id="SSF55550">
    <property type="entry name" value="SH2 domain"/>
    <property type="match status" value="2"/>
</dbReference>
<dbReference type="PROSITE" id="PS00109">
    <property type="entry name" value="PROTEIN_KINASE_TYR"/>
    <property type="match status" value="1"/>
</dbReference>
<dbReference type="Proteomes" id="UP000710432">
    <property type="component" value="Unassembled WGS sequence"/>
</dbReference>
<keyword evidence="12 19" id="KW-0067">ATP-binding</keyword>
<gene>
    <name evidence="25" type="ORF">LTLLF_207470</name>
</gene>
<evidence type="ECO:0000259" key="22">
    <source>
        <dbReference type="PROSITE" id="PS50002"/>
    </source>
</evidence>
<evidence type="ECO:0000256" key="14">
    <source>
        <dbReference type="ARBA" id="ARBA00023137"/>
    </source>
</evidence>
<evidence type="ECO:0000256" key="17">
    <source>
        <dbReference type="PROSITE-ProRule" id="PRU00192"/>
    </source>
</evidence>
<dbReference type="PANTHER" id="PTHR24418">
    <property type="entry name" value="TYROSINE-PROTEIN KINASE"/>
    <property type="match status" value="1"/>
</dbReference>
<dbReference type="Pfam" id="PF00018">
    <property type="entry name" value="SH3_1"/>
    <property type="match status" value="1"/>
</dbReference>
<dbReference type="AlphaFoldDB" id="A0A8J6H0K0"/>
<dbReference type="PRINTS" id="PR00109">
    <property type="entry name" value="TYRKINASE"/>
</dbReference>
<comment type="similarity">
    <text evidence="20">Belongs to the protein kinase superfamily. Tyr protein kinase family.</text>
</comment>
<dbReference type="SUPFAM" id="SSF56112">
    <property type="entry name" value="Protein kinase-like (PK-like)"/>
    <property type="match status" value="2"/>
</dbReference>
<dbReference type="GO" id="GO:0008270">
    <property type="term" value="F:zinc ion binding"/>
    <property type="evidence" value="ECO:0007669"/>
    <property type="project" value="UniProtKB-KW"/>
</dbReference>
<keyword evidence="14 20" id="KW-0829">Tyrosine-protein kinase</keyword>
<dbReference type="CDD" id="cd01238">
    <property type="entry name" value="PH_Btk"/>
    <property type="match status" value="1"/>
</dbReference>
<dbReference type="GO" id="GO:0005524">
    <property type="term" value="F:ATP binding"/>
    <property type="evidence" value="ECO:0007669"/>
    <property type="project" value="UniProtKB-UniRule"/>
</dbReference>
<evidence type="ECO:0000256" key="19">
    <source>
        <dbReference type="PROSITE-ProRule" id="PRU10141"/>
    </source>
</evidence>